<evidence type="ECO:0000256" key="3">
    <source>
        <dbReference type="ARBA" id="ARBA00022741"/>
    </source>
</evidence>
<dbReference type="FunFam" id="3.40.50.300:FF:000173">
    <property type="entry name" value="GTPase HflX"/>
    <property type="match status" value="1"/>
</dbReference>
<evidence type="ECO:0000256" key="1">
    <source>
        <dbReference type="ARBA" id="ARBA00022490"/>
    </source>
</evidence>
<dbReference type="InterPro" id="IPR032305">
    <property type="entry name" value="GTP-bd_M"/>
</dbReference>
<dbReference type="CDD" id="cd01878">
    <property type="entry name" value="HflX"/>
    <property type="match status" value="1"/>
</dbReference>
<dbReference type="PIRSF" id="PIRSF006809">
    <property type="entry name" value="GTP-binding_hflX_prd"/>
    <property type="match status" value="1"/>
</dbReference>
<dbReference type="InterPro" id="IPR025121">
    <property type="entry name" value="GTPase_HflX_N"/>
</dbReference>
<protein>
    <recommendedName>
        <fullName evidence="6">GTPase HflX</fullName>
    </recommendedName>
    <alternativeName>
        <fullName evidence="6">GTP-binding protein HflX</fullName>
    </alternativeName>
</protein>
<evidence type="ECO:0000256" key="8">
    <source>
        <dbReference type="PIRSR" id="PIRSR006809-2"/>
    </source>
</evidence>
<dbReference type="Pfam" id="PF01926">
    <property type="entry name" value="MMR_HSR1"/>
    <property type="match status" value="1"/>
</dbReference>
<dbReference type="InterPro" id="IPR016496">
    <property type="entry name" value="GTPase_HflX"/>
</dbReference>
<comment type="subcellular location">
    <subcellularLocation>
        <location evidence="6">Cytoplasm</location>
    </subcellularLocation>
    <text evidence="6">May associate with membranes.</text>
</comment>
<evidence type="ECO:0000256" key="6">
    <source>
        <dbReference type="HAMAP-Rule" id="MF_00900"/>
    </source>
</evidence>
<dbReference type="SUPFAM" id="SSF52540">
    <property type="entry name" value="P-loop containing nucleoside triphosphate hydrolases"/>
    <property type="match status" value="1"/>
</dbReference>
<feature type="binding site" evidence="7">
    <location>
        <begin position="317"/>
        <end position="320"/>
    </location>
    <ligand>
        <name>GTP</name>
        <dbReference type="ChEBI" id="CHEBI:37565"/>
    </ligand>
</feature>
<dbReference type="InterPro" id="IPR006073">
    <property type="entry name" value="GTP-bd"/>
</dbReference>
<dbReference type="Gene3D" id="6.10.250.2860">
    <property type="match status" value="1"/>
</dbReference>
<keyword evidence="4 8" id="KW-0460">Magnesium</keyword>
<comment type="function">
    <text evidence="6">GTPase that associates with the 50S ribosomal subunit and may have a role during protein synthesis or ribosome biogenesis.</text>
</comment>
<organism evidence="10 11">
    <name type="scientific">Photobacterium jeanii</name>
    <dbReference type="NCBI Taxonomy" id="858640"/>
    <lineage>
        <taxon>Bacteria</taxon>
        <taxon>Pseudomonadati</taxon>
        <taxon>Pseudomonadota</taxon>
        <taxon>Gammaproteobacteria</taxon>
        <taxon>Vibrionales</taxon>
        <taxon>Vibrionaceae</taxon>
        <taxon>Photobacterium</taxon>
    </lineage>
</organism>
<evidence type="ECO:0000313" key="11">
    <source>
        <dbReference type="Proteomes" id="UP000078503"/>
    </source>
</evidence>
<feature type="binding site" evidence="7">
    <location>
        <begin position="229"/>
        <end position="233"/>
    </location>
    <ligand>
        <name>GTP</name>
        <dbReference type="ChEBI" id="CHEBI:37565"/>
    </ligand>
</feature>
<feature type="binding site" evidence="7">
    <location>
        <begin position="251"/>
        <end position="254"/>
    </location>
    <ligand>
        <name>GTP</name>
        <dbReference type="ChEBI" id="CHEBI:37565"/>
    </ligand>
</feature>
<dbReference type="GO" id="GO:0005525">
    <property type="term" value="F:GTP binding"/>
    <property type="evidence" value="ECO:0007669"/>
    <property type="project" value="UniProtKB-UniRule"/>
</dbReference>
<feature type="binding site" evidence="7">
    <location>
        <begin position="204"/>
        <end position="211"/>
    </location>
    <ligand>
        <name>GTP</name>
        <dbReference type="ChEBI" id="CHEBI:37565"/>
    </ligand>
</feature>
<evidence type="ECO:0000259" key="9">
    <source>
        <dbReference type="PROSITE" id="PS51705"/>
    </source>
</evidence>
<comment type="similarity">
    <text evidence="6">Belongs to the TRAFAC class OBG-HflX-like GTPase superfamily. HflX GTPase family.</text>
</comment>
<dbReference type="GO" id="GO:0043022">
    <property type="term" value="F:ribosome binding"/>
    <property type="evidence" value="ECO:0007669"/>
    <property type="project" value="TreeGrafter"/>
</dbReference>
<dbReference type="InterPro" id="IPR042108">
    <property type="entry name" value="GTPase_HflX_N_sf"/>
</dbReference>
<dbReference type="Gene3D" id="3.40.50.11060">
    <property type="entry name" value="GTPase HflX, N-terminal domain"/>
    <property type="match status" value="1"/>
</dbReference>
<dbReference type="Pfam" id="PF19275">
    <property type="entry name" value="HflX_C"/>
    <property type="match status" value="1"/>
</dbReference>
<keyword evidence="3 6" id="KW-0547">Nucleotide-binding</keyword>
<dbReference type="InterPro" id="IPR045498">
    <property type="entry name" value="HflX_C"/>
</dbReference>
<dbReference type="PANTHER" id="PTHR10229:SF0">
    <property type="entry name" value="GTP-BINDING PROTEIN 6-RELATED"/>
    <property type="match status" value="1"/>
</dbReference>
<dbReference type="GO" id="GO:0003924">
    <property type="term" value="F:GTPase activity"/>
    <property type="evidence" value="ECO:0007669"/>
    <property type="project" value="UniProtKB-UniRule"/>
</dbReference>
<keyword evidence="1 6" id="KW-0963">Cytoplasm</keyword>
<dbReference type="FunFam" id="3.40.50.11060:FF:000001">
    <property type="entry name" value="GTPase HflX"/>
    <property type="match status" value="1"/>
</dbReference>
<dbReference type="InterPro" id="IPR035647">
    <property type="entry name" value="EFG_III/V"/>
</dbReference>
<dbReference type="GO" id="GO:0005737">
    <property type="term" value="C:cytoplasm"/>
    <property type="evidence" value="ECO:0007669"/>
    <property type="project" value="UniProtKB-SubCell"/>
</dbReference>
<dbReference type="PANTHER" id="PTHR10229">
    <property type="entry name" value="GTP-BINDING PROTEIN HFLX"/>
    <property type="match status" value="1"/>
</dbReference>
<dbReference type="InterPro" id="IPR027417">
    <property type="entry name" value="P-loop_NTPase"/>
</dbReference>
<keyword evidence="2 8" id="KW-0479">Metal-binding</keyword>
<gene>
    <name evidence="6" type="primary">hflX</name>
    <name evidence="10" type="ORF">A3K86_00415</name>
</gene>
<proteinExistence type="inferred from homology"/>
<dbReference type="NCBIfam" id="NF008280">
    <property type="entry name" value="PRK11058.1"/>
    <property type="match status" value="1"/>
</dbReference>
<comment type="cofactor">
    <cofactor evidence="8">
        <name>Mg(2+)</name>
        <dbReference type="ChEBI" id="CHEBI:18420"/>
    </cofactor>
</comment>
<reference evidence="10 11" key="1">
    <citation type="submission" date="2016-03" db="EMBL/GenBank/DDBJ databases">
        <title>Photobacterium proteolyticum sp. nov. a protease producing bacterium isolated from ocean sediments of Laizhou Bay.</title>
        <authorList>
            <person name="Li Y."/>
        </authorList>
    </citation>
    <scope>NUCLEOTIDE SEQUENCE [LARGE SCALE GENOMIC DNA]</scope>
    <source>
        <strain evidence="10 11">R-40508</strain>
    </source>
</reference>
<feature type="domain" description="Hflx-type G" evidence="9">
    <location>
        <begin position="198"/>
        <end position="365"/>
    </location>
</feature>
<dbReference type="PRINTS" id="PR00326">
    <property type="entry name" value="GTP1OBG"/>
</dbReference>
<evidence type="ECO:0000256" key="7">
    <source>
        <dbReference type="PIRSR" id="PIRSR006809-1"/>
    </source>
</evidence>
<keyword evidence="5 6" id="KW-0342">GTP-binding</keyword>
<name>A0A178KPJ5_9GAMM</name>
<dbReference type="SUPFAM" id="SSF54980">
    <property type="entry name" value="EF-G C-terminal domain-like"/>
    <property type="match status" value="1"/>
</dbReference>
<comment type="caution">
    <text evidence="10">The sequence shown here is derived from an EMBL/GenBank/DDBJ whole genome shotgun (WGS) entry which is preliminary data.</text>
</comment>
<dbReference type="PROSITE" id="PS51705">
    <property type="entry name" value="G_HFLX"/>
    <property type="match status" value="1"/>
</dbReference>
<dbReference type="RefSeq" id="WP_068325984.1">
    <property type="nucleotide sequence ID" value="NZ_LVHF01000009.1"/>
</dbReference>
<dbReference type="Pfam" id="PF16360">
    <property type="entry name" value="GTP-bdg_M"/>
    <property type="match status" value="1"/>
</dbReference>
<dbReference type="InterPro" id="IPR030394">
    <property type="entry name" value="G_HFLX_dom"/>
</dbReference>
<dbReference type="STRING" id="858640.A3K86_00415"/>
<dbReference type="Pfam" id="PF13167">
    <property type="entry name" value="GTP-bdg_N"/>
    <property type="match status" value="1"/>
</dbReference>
<evidence type="ECO:0000256" key="2">
    <source>
        <dbReference type="ARBA" id="ARBA00022723"/>
    </source>
</evidence>
<dbReference type="NCBIfam" id="TIGR03156">
    <property type="entry name" value="GTP_HflX"/>
    <property type="match status" value="1"/>
</dbReference>
<dbReference type="GO" id="GO:0097216">
    <property type="term" value="F:guanosine tetraphosphate binding"/>
    <property type="evidence" value="ECO:0007669"/>
    <property type="project" value="UniProtKB-ARBA"/>
</dbReference>
<dbReference type="GO" id="GO:0046872">
    <property type="term" value="F:metal ion binding"/>
    <property type="evidence" value="ECO:0007669"/>
    <property type="project" value="UniProtKB-KW"/>
</dbReference>
<feature type="binding site" evidence="8">
    <location>
        <position position="231"/>
    </location>
    <ligand>
        <name>Mg(2+)</name>
        <dbReference type="ChEBI" id="CHEBI:18420"/>
    </ligand>
</feature>
<keyword evidence="11" id="KW-1185">Reference proteome</keyword>
<dbReference type="Gene3D" id="3.40.50.300">
    <property type="entry name" value="P-loop containing nucleotide triphosphate hydrolases"/>
    <property type="match status" value="1"/>
</dbReference>
<dbReference type="EMBL" id="LVHF01000009">
    <property type="protein sequence ID" value="OAN19338.1"/>
    <property type="molecule type" value="Genomic_DNA"/>
</dbReference>
<dbReference type="HAMAP" id="MF_00900">
    <property type="entry name" value="GTPase_HflX"/>
    <property type="match status" value="1"/>
</dbReference>
<sequence length="429" mass="48366">MFDRYEAGEQAILVHINFTQEGEWEDLSEFEMLVSSAGVNTLRVVTGSRKTPHPKFYVGEGKAQEIADAVRMEGAEIVIFNHALSPAQERNLEHLCKCRVLDRTGLILDIFAQRARTHEGKLQVELAQLRHISTRLIRGWTHLERQKGGIGLRGPGETQLETDRRLLRDRIKAILRRLEKVSKQRDQGRRARNRAEIPTISLVGYTNAGKSTLFNRITDAGVYAADQLFATLDPTLRKIEVADVGTSILADTVGFIRHLPHDLVAAFKATLKETQEASLLLHVVDASDERFRENIDAVEEVLDEIDASEVPALVVMNKIDNLDAAEPRIERDDEGVPRRVWVSAMEGIGIDLLFQALTERLAGTMICHTLRLPPQHIGRVRSKFCQLGCILREEYESDGSLTIDIRLPQTEWSRLQKRDSASLDDFIVS</sequence>
<evidence type="ECO:0000256" key="4">
    <source>
        <dbReference type="ARBA" id="ARBA00022842"/>
    </source>
</evidence>
<dbReference type="Proteomes" id="UP000078503">
    <property type="component" value="Unassembled WGS sequence"/>
</dbReference>
<comment type="subunit">
    <text evidence="6">Monomer. Associates with the 50S ribosomal subunit.</text>
</comment>
<feature type="binding site" evidence="8">
    <location>
        <position position="211"/>
    </location>
    <ligand>
        <name>Mg(2+)</name>
        <dbReference type="ChEBI" id="CHEBI:18420"/>
    </ligand>
</feature>
<evidence type="ECO:0000313" key="10">
    <source>
        <dbReference type="EMBL" id="OAN19338.1"/>
    </source>
</evidence>
<evidence type="ECO:0000256" key="5">
    <source>
        <dbReference type="ARBA" id="ARBA00023134"/>
    </source>
</evidence>
<dbReference type="OrthoDB" id="9812272at2"/>
<dbReference type="AlphaFoldDB" id="A0A178KPJ5"/>
<accession>A0A178KPJ5</accession>